<proteinExistence type="predicted"/>
<feature type="region of interest" description="Disordered" evidence="1">
    <location>
        <begin position="422"/>
        <end position="441"/>
    </location>
</feature>
<reference evidence="3" key="1">
    <citation type="submission" date="2022-06" db="EMBL/GenBank/DDBJ databases">
        <authorList>
            <person name="Berger JAMES D."/>
            <person name="Berger JAMES D."/>
        </authorList>
    </citation>
    <scope>NUCLEOTIDE SEQUENCE [LARGE SCALE GENOMIC DNA]</scope>
</reference>
<sequence length="771" mass="85463">MDDLQNVVAAMATKLSVHNSKPPASSQTEAVTVRCRHVIKQIPRQYVIAYILSLAQKQCLNLEKESFSFLSYVHEVWTSLIDVIRSMNTDNYDFGYIQTITMETLKKAIKLCYTSLDKTLCESFYSRASLNSLNLMLDTHSIVNRRRRQEDRWFAVADLLSYVPLSKSNIDQSYLTKYSPITAFGIFDGHNGPEVAEHCSHLTPYLLSIELQRHLFSDAYSSFNGGSSTIKSIPNILSEVFHRLNQSANHGRSRKCWTSGTTATVCIFAGDTICTAWVGDSQAWLVFPCTNNNTTTNNNNNSNAEKLPPNINCCYTRNGIQNSNHNNNNNISSNIKTHHTGSFHEPDRMTVLMEIPSPEKNIDGVVTNSNNNNKNNINPDNKRVVKSTSLNIMTDRLSLCNGGHLPTSQSSPIIERHQKQSSINHQSPPTAPMTVTTTNKKQSLENKSMIIVDQENSEHYLNIDMNEQLGTPLTDCIHRPESPCEFVSVLRTGGSISTEVGAENSSSVENEIFFSRTPKDSLANLAAARAGAGVKDAISPGSYCHSKRVSIPPLDNPALLDCRVGCLSSVSRSIGDDETAAGLNALPSMTIWSASSQCDHHHSSSKHMPLCLVAASDGLWDTPGCSGPEISLLANHWYKEHIKQKKECSNYRSFSEFLVNLAVQNGASDNITCLVIWLHAWKPDGLKGWSVDSLPTTTTSQIRWPTHSRVTSLVNLNSPSDVHLRGPRDCARSQRPTRLKRSSSLDDAYAADLLTPRYSSPPRDVIYQPNC</sequence>
<name>A0AA85KKV8_TRIRE</name>
<dbReference type="Gene3D" id="3.60.40.10">
    <property type="entry name" value="PPM-type phosphatase domain"/>
    <property type="match status" value="2"/>
</dbReference>
<dbReference type="Proteomes" id="UP000050795">
    <property type="component" value="Unassembled WGS sequence"/>
</dbReference>
<dbReference type="GO" id="GO:0004722">
    <property type="term" value="F:protein serine/threonine phosphatase activity"/>
    <property type="evidence" value="ECO:0007669"/>
    <property type="project" value="InterPro"/>
</dbReference>
<feature type="domain" description="PPM-type phosphatase" evidence="2">
    <location>
        <begin position="127"/>
        <end position="678"/>
    </location>
</feature>
<dbReference type="InterPro" id="IPR001932">
    <property type="entry name" value="PPM-type_phosphatase-like_dom"/>
</dbReference>
<accession>A0AA85KKV8</accession>
<dbReference type="WBParaSite" id="TREG1_95670.1">
    <property type="protein sequence ID" value="TREG1_95670.1"/>
    <property type="gene ID" value="TREG1_95670"/>
</dbReference>
<evidence type="ECO:0000259" key="2">
    <source>
        <dbReference type="PROSITE" id="PS51746"/>
    </source>
</evidence>
<dbReference type="Pfam" id="PF00481">
    <property type="entry name" value="PP2C"/>
    <property type="match status" value="1"/>
</dbReference>
<evidence type="ECO:0000313" key="3">
    <source>
        <dbReference type="Proteomes" id="UP000050795"/>
    </source>
</evidence>
<dbReference type="SUPFAM" id="SSF81606">
    <property type="entry name" value="PP2C-like"/>
    <property type="match status" value="2"/>
</dbReference>
<dbReference type="InterPro" id="IPR015655">
    <property type="entry name" value="PP2C"/>
</dbReference>
<dbReference type="InterPro" id="IPR036457">
    <property type="entry name" value="PPM-type-like_dom_sf"/>
</dbReference>
<protein>
    <recommendedName>
        <fullName evidence="2">PPM-type phosphatase domain-containing protein</fullName>
    </recommendedName>
</protein>
<organism evidence="3 4">
    <name type="scientific">Trichobilharzia regenti</name>
    <name type="common">Nasal bird schistosome</name>
    <dbReference type="NCBI Taxonomy" id="157069"/>
    <lineage>
        <taxon>Eukaryota</taxon>
        <taxon>Metazoa</taxon>
        <taxon>Spiralia</taxon>
        <taxon>Lophotrochozoa</taxon>
        <taxon>Platyhelminthes</taxon>
        <taxon>Trematoda</taxon>
        <taxon>Digenea</taxon>
        <taxon>Strigeidida</taxon>
        <taxon>Schistosomatoidea</taxon>
        <taxon>Schistosomatidae</taxon>
        <taxon>Trichobilharzia</taxon>
    </lineage>
</organism>
<evidence type="ECO:0000313" key="4">
    <source>
        <dbReference type="WBParaSite" id="TREG1_95670.1"/>
    </source>
</evidence>
<keyword evidence="3" id="KW-1185">Reference proteome</keyword>
<dbReference type="PANTHER" id="PTHR47992">
    <property type="entry name" value="PROTEIN PHOSPHATASE"/>
    <property type="match status" value="1"/>
</dbReference>
<dbReference type="SMART" id="SM00332">
    <property type="entry name" value="PP2Cc"/>
    <property type="match status" value="1"/>
</dbReference>
<feature type="region of interest" description="Disordered" evidence="1">
    <location>
        <begin position="724"/>
        <end position="743"/>
    </location>
</feature>
<reference evidence="4" key="2">
    <citation type="submission" date="2023-11" db="UniProtKB">
        <authorList>
            <consortium name="WormBaseParasite"/>
        </authorList>
    </citation>
    <scope>IDENTIFICATION</scope>
</reference>
<dbReference type="PROSITE" id="PS51746">
    <property type="entry name" value="PPM_2"/>
    <property type="match status" value="1"/>
</dbReference>
<evidence type="ECO:0000256" key="1">
    <source>
        <dbReference type="SAM" id="MobiDB-lite"/>
    </source>
</evidence>
<dbReference type="AlphaFoldDB" id="A0AA85KKV8"/>